<dbReference type="Proteomes" id="UP000198531">
    <property type="component" value="Unassembled WGS sequence"/>
</dbReference>
<proteinExistence type="predicted"/>
<dbReference type="AlphaFoldDB" id="A0A1I6G1Y8"/>
<dbReference type="EMBL" id="FOYT01000001">
    <property type="protein sequence ID" value="SFR36151.1"/>
    <property type="molecule type" value="Genomic_DNA"/>
</dbReference>
<feature type="compositionally biased region" description="Basic and acidic residues" evidence="1">
    <location>
        <begin position="167"/>
        <end position="183"/>
    </location>
</feature>
<keyword evidence="3" id="KW-1185">Reference proteome</keyword>
<evidence type="ECO:0000256" key="1">
    <source>
        <dbReference type="SAM" id="MobiDB-lite"/>
    </source>
</evidence>
<feature type="compositionally biased region" description="Basic and acidic residues" evidence="1">
    <location>
        <begin position="51"/>
        <end position="62"/>
    </location>
</feature>
<dbReference type="CDD" id="cd06257">
    <property type="entry name" value="DnaJ"/>
    <property type="match status" value="1"/>
</dbReference>
<evidence type="ECO:0000313" key="3">
    <source>
        <dbReference type="Proteomes" id="UP000198531"/>
    </source>
</evidence>
<accession>A0A1I6G1Y8</accession>
<feature type="region of interest" description="Disordered" evidence="1">
    <location>
        <begin position="51"/>
        <end position="73"/>
    </location>
</feature>
<feature type="region of interest" description="Disordered" evidence="1">
    <location>
        <begin position="153"/>
        <end position="183"/>
    </location>
</feature>
<organism evidence="2 3">
    <name type="scientific">Halogeometricum rufum</name>
    <dbReference type="NCBI Taxonomy" id="553469"/>
    <lineage>
        <taxon>Archaea</taxon>
        <taxon>Methanobacteriati</taxon>
        <taxon>Methanobacteriota</taxon>
        <taxon>Stenosarchaea group</taxon>
        <taxon>Halobacteria</taxon>
        <taxon>Halobacteriales</taxon>
        <taxon>Haloferacaceae</taxon>
        <taxon>Halogeometricum</taxon>
    </lineage>
</organism>
<dbReference type="InterPro" id="IPR036869">
    <property type="entry name" value="J_dom_sf"/>
</dbReference>
<dbReference type="Gene3D" id="1.10.287.110">
    <property type="entry name" value="DnaJ domain"/>
    <property type="match status" value="1"/>
</dbReference>
<name>A0A1I6G1Y8_9EURY</name>
<dbReference type="InterPro" id="IPR001623">
    <property type="entry name" value="DnaJ_domain"/>
</dbReference>
<gene>
    <name evidence="2" type="ORF">SAMN04487947_0425</name>
</gene>
<dbReference type="SUPFAM" id="SSF46565">
    <property type="entry name" value="Chaperone J-domain"/>
    <property type="match status" value="1"/>
</dbReference>
<protein>
    <recommendedName>
        <fullName evidence="4">DnaJ domain-containing protein</fullName>
    </recommendedName>
</protein>
<evidence type="ECO:0008006" key="4">
    <source>
        <dbReference type="Google" id="ProtNLM"/>
    </source>
</evidence>
<dbReference type="STRING" id="553469.SAMN04487947_0425"/>
<reference evidence="3" key="1">
    <citation type="submission" date="2016-10" db="EMBL/GenBank/DDBJ databases">
        <authorList>
            <person name="Varghese N."/>
            <person name="Submissions S."/>
        </authorList>
    </citation>
    <scope>NUCLEOTIDE SEQUENCE [LARGE SCALE GENOMIC DNA]</scope>
    <source>
        <strain evidence="3">CGMCC 1.7736</strain>
    </source>
</reference>
<evidence type="ECO:0000313" key="2">
    <source>
        <dbReference type="EMBL" id="SFR36151.1"/>
    </source>
</evidence>
<sequence>MSSLEWPTGYERTPAEERTRYPHGFRVDMQVAFANIATELKRMDVDEWRVESGTDHRSDEPHLPYANAPNEPDDPGVVARWTVDGDQFAAPCDRWNTIRDNAQAVAKYLNAKRALDRYGVATVDSEFATARLPAGDEPTAAAAPAHVVLGVPPNASASTVRRAARQKKAETHPDNGGDVSEFKRVTKAEKTLLSGVTDE</sequence>
<dbReference type="OrthoDB" id="11397at2157"/>